<sequence length="546" mass="58978">MERRGASGSGIPLRHARARGRWGGAVCGVAAALLLATSGCTSLPQWLSNGLKVGPNYCKPAAPIESQWIDFERDPRVSEAPADLSAWWTIFNDPVLDGLIETAAQQNLTLREAGTRILQGQAVRGIAAGNLFPQAQQAYGGYDRVQASRTIANSPPDKHFDVWTGGFNLSWELDFWGRYRRALESADAVLDSTIEGYDNVLVLLLSDVATTYVQIRTLQEELRLLNENVAYQQESYRIASVQFDAGQANAADTLQTRNNIEQTQALIPPLEAALRQANNALCVLLGIPPRDLLPELGEGVIPVAPPNVALGIPAELLRRRPDIRQAERLVAAQSAQIGVAESELYPHFAINGALQWQSKNLSDLFTPASVGGSVGPSFVWNILNYGRIRNSIVQQEALFEQAAYAYQSTVLGAQREAEDAIVGFLKAQEQAESLTLAVRDIRELNQVLLTQANAGATDFDRVFVVQAQATAQMDNLATSRGSIALNLIRIYRALGGGWQIRLLPPPTGPELVAAPLVNPMEAGVEPTEPAPPTPDAEPIPPPGGAL</sequence>
<dbReference type="RefSeq" id="WP_197527319.1">
    <property type="nucleotide sequence ID" value="NZ_CP036291.1"/>
</dbReference>
<feature type="region of interest" description="Disordered" evidence="3">
    <location>
        <begin position="521"/>
        <end position="546"/>
    </location>
</feature>
<keyword evidence="2" id="KW-0812">Transmembrane</keyword>
<reference evidence="4 5" key="1">
    <citation type="submission" date="2019-02" db="EMBL/GenBank/DDBJ databases">
        <title>Deep-cultivation of Planctomycetes and their phenomic and genomic characterization uncovers novel biology.</title>
        <authorList>
            <person name="Wiegand S."/>
            <person name="Jogler M."/>
            <person name="Boedeker C."/>
            <person name="Pinto D."/>
            <person name="Vollmers J."/>
            <person name="Rivas-Marin E."/>
            <person name="Kohn T."/>
            <person name="Peeters S.H."/>
            <person name="Heuer A."/>
            <person name="Rast P."/>
            <person name="Oberbeckmann S."/>
            <person name="Bunk B."/>
            <person name="Jeske O."/>
            <person name="Meyerdierks A."/>
            <person name="Storesund J.E."/>
            <person name="Kallscheuer N."/>
            <person name="Luecker S."/>
            <person name="Lage O.M."/>
            <person name="Pohl T."/>
            <person name="Merkel B.J."/>
            <person name="Hornburger P."/>
            <person name="Mueller R.-W."/>
            <person name="Bruemmer F."/>
            <person name="Labrenz M."/>
            <person name="Spormann A.M."/>
            <person name="Op den Camp H."/>
            <person name="Overmann J."/>
            <person name="Amann R."/>
            <person name="Jetten M.S.M."/>
            <person name="Mascher T."/>
            <person name="Medema M.H."/>
            <person name="Devos D.P."/>
            <person name="Kaster A.-K."/>
            <person name="Ovreas L."/>
            <person name="Rohde M."/>
            <person name="Galperin M.Y."/>
            <person name="Jogler C."/>
        </authorList>
    </citation>
    <scope>NUCLEOTIDE SEQUENCE [LARGE SCALE GENOMIC DNA]</scope>
    <source>
        <strain evidence="4 5">Pla175</strain>
    </source>
</reference>
<evidence type="ECO:0000313" key="4">
    <source>
        <dbReference type="EMBL" id="QDU88007.1"/>
    </source>
</evidence>
<dbReference type="GO" id="GO:0015562">
    <property type="term" value="F:efflux transmembrane transporter activity"/>
    <property type="evidence" value="ECO:0007669"/>
    <property type="project" value="InterPro"/>
</dbReference>
<evidence type="ECO:0000256" key="2">
    <source>
        <dbReference type="RuleBase" id="RU362097"/>
    </source>
</evidence>
<dbReference type="GO" id="GO:0005886">
    <property type="term" value="C:plasma membrane"/>
    <property type="evidence" value="ECO:0007669"/>
    <property type="project" value="UniProtKB-SubCell"/>
</dbReference>
<accession>A0A518D956</accession>
<evidence type="ECO:0000256" key="3">
    <source>
        <dbReference type="SAM" id="MobiDB-lite"/>
    </source>
</evidence>
<dbReference type="InterPro" id="IPR010131">
    <property type="entry name" value="MdtP/NodT-like"/>
</dbReference>
<keyword evidence="2" id="KW-0472">Membrane</keyword>
<dbReference type="Gene3D" id="2.20.200.10">
    <property type="entry name" value="Outer membrane efflux proteins (OEP)"/>
    <property type="match status" value="1"/>
</dbReference>
<keyword evidence="2" id="KW-0449">Lipoprotein</keyword>
<dbReference type="AlphaFoldDB" id="A0A518D956"/>
<keyword evidence="2" id="KW-0564">Palmitate</keyword>
<dbReference type="EMBL" id="CP036291">
    <property type="protein sequence ID" value="QDU88007.1"/>
    <property type="molecule type" value="Genomic_DNA"/>
</dbReference>
<evidence type="ECO:0000313" key="5">
    <source>
        <dbReference type="Proteomes" id="UP000317429"/>
    </source>
</evidence>
<name>A0A518D956_9BACT</name>
<keyword evidence="5" id="KW-1185">Reference proteome</keyword>
<dbReference type="KEGG" id="pnd:Pla175_13760"/>
<keyword evidence="2" id="KW-1134">Transmembrane beta strand</keyword>
<dbReference type="InterPro" id="IPR003423">
    <property type="entry name" value="OMP_efflux"/>
</dbReference>
<feature type="compositionally biased region" description="Pro residues" evidence="3">
    <location>
        <begin position="528"/>
        <end position="546"/>
    </location>
</feature>
<organism evidence="4 5">
    <name type="scientific">Pirellulimonas nuda</name>
    <dbReference type="NCBI Taxonomy" id="2528009"/>
    <lineage>
        <taxon>Bacteria</taxon>
        <taxon>Pseudomonadati</taxon>
        <taxon>Planctomycetota</taxon>
        <taxon>Planctomycetia</taxon>
        <taxon>Pirellulales</taxon>
        <taxon>Lacipirellulaceae</taxon>
        <taxon>Pirellulimonas</taxon>
    </lineage>
</organism>
<dbReference type="PANTHER" id="PTHR30203">
    <property type="entry name" value="OUTER MEMBRANE CATION EFFLUX PROTEIN"/>
    <property type="match status" value="1"/>
</dbReference>
<dbReference type="SUPFAM" id="SSF56954">
    <property type="entry name" value="Outer membrane efflux proteins (OEP)"/>
    <property type="match status" value="1"/>
</dbReference>
<comment type="subcellular location">
    <subcellularLocation>
        <location evidence="2">Cell membrane</location>
        <topology evidence="2">Lipid-anchor</topology>
    </subcellularLocation>
</comment>
<comment type="similarity">
    <text evidence="1 2">Belongs to the outer membrane factor (OMF) (TC 1.B.17) family.</text>
</comment>
<dbReference type="Gene3D" id="1.20.1600.10">
    <property type="entry name" value="Outer membrane efflux proteins (OEP)"/>
    <property type="match status" value="1"/>
</dbReference>
<evidence type="ECO:0000256" key="1">
    <source>
        <dbReference type="ARBA" id="ARBA00007613"/>
    </source>
</evidence>
<dbReference type="NCBIfam" id="TIGR01845">
    <property type="entry name" value="outer_NodT"/>
    <property type="match status" value="1"/>
</dbReference>
<protein>
    <submittedName>
        <fullName evidence="4">Outer membrane protein OprM</fullName>
    </submittedName>
</protein>
<gene>
    <name evidence="4" type="primary">oprM_1</name>
    <name evidence="4" type="ORF">Pla175_13760</name>
</gene>
<proteinExistence type="inferred from homology"/>
<dbReference type="Proteomes" id="UP000317429">
    <property type="component" value="Chromosome"/>
</dbReference>
<dbReference type="Pfam" id="PF02321">
    <property type="entry name" value="OEP"/>
    <property type="match status" value="2"/>
</dbReference>